<proteinExistence type="predicted"/>
<keyword evidence="2" id="KW-0645">Protease</keyword>
<dbReference type="Pfam" id="PF01863">
    <property type="entry name" value="YgjP-like"/>
    <property type="match status" value="1"/>
</dbReference>
<accession>A0A3B0T8Z3</accession>
<dbReference type="GO" id="GO:0006508">
    <property type="term" value="P:proteolysis"/>
    <property type="evidence" value="ECO:0007669"/>
    <property type="project" value="UniProtKB-KW"/>
</dbReference>
<name>A0A3B0T8Z3_9ZZZZ</name>
<organism evidence="2">
    <name type="scientific">hydrothermal vent metagenome</name>
    <dbReference type="NCBI Taxonomy" id="652676"/>
    <lineage>
        <taxon>unclassified sequences</taxon>
        <taxon>metagenomes</taxon>
        <taxon>ecological metagenomes</taxon>
    </lineage>
</organism>
<dbReference type="EMBL" id="UOEM01000061">
    <property type="protein sequence ID" value="VAW13350.1"/>
    <property type="molecule type" value="Genomic_DNA"/>
</dbReference>
<evidence type="ECO:0000259" key="1">
    <source>
        <dbReference type="Pfam" id="PF01863"/>
    </source>
</evidence>
<dbReference type="PANTHER" id="PTHR30399">
    <property type="entry name" value="UNCHARACTERIZED PROTEIN YGJP"/>
    <property type="match status" value="1"/>
</dbReference>
<dbReference type="AlphaFoldDB" id="A0A3B0T8Z3"/>
<keyword evidence="2" id="KW-0482">Metalloprotease</keyword>
<dbReference type="InterPro" id="IPR053136">
    <property type="entry name" value="UTP_pyrophosphatase-like"/>
</dbReference>
<evidence type="ECO:0000313" key="2">
    <source>
        <dbReference type="EMBL" id="VAW13350.1"/>
    </source>
</evidence>
<gene>
    <name evidence="2" type="ORF">MNBD_ALPHA09-2091</name>
</gene>
<reference evidence="2" key="1">
    <citation type="submission" date="2018-06" db="EMBL/GenBank/DDBJ databases">
        <authorList>
            <person name="Zhirakovskaya E."/>
        </authorList>
    </citation>
    <scope>NUCLEOTIDE SEQUENCE</scope>
</reference>
<protein>
    <submittedName>
        <fullName evidence="2">Zinc metalloprotease</fullName>
    </submittedName>
</protein>
<dbReference type="PANTHER" id="PTHR30399:SF1">
    <property type="entry name" value="UTP PYROPHOSPHATASE"/>
    <property type="match status" value="1"/>
</dbReference>
<dbReference type="CDD" id="cd07344">
    <property type="entry name" value="M48_yhfN_like"/>
    <property type="match status" value="1"/>
</dbReference>
<keyword evidence="2" id="KW-0378">Hydrolase</keyword>
<feature type="domain" description="YgjP-like metallopeptidase" evidence="1">
    <location>
        <begin position="39"/>
        <end position="234"/>
    </location>
</feature>
<dbReference type="Gene3D" id="3.30.2010.10">
    <property type="entry name" value="Metalloproteases ('zincins'), catalytic domain"/>
    <property type="match status" value="1"/>
</dbReference>
<sequence length="244" mass="27572">MDGVARRRMATAMVRIEGENVPLKVNWHARATRFILRLDAVSGGARLTLPAHANLDDAIGFLKSHEKWLLKERRLLRMSQVDGDEIPLRGKKHQIIALDSGPRRVWVDGNTGEMEAPQLMISGPAETATSRMIRWLKTQARVDLEAAVAHHAERLDVEPHCLAVRDQRSRWGSCSSTGTLSFSWRLIMAPPSVLDYVAAHEVAHLRELNHSPRFWKLVRATYGDTGRARSWLRANGQGLHRYGR</sequence>
<dbReference type="GO" id="GO:0008237">
    <property type="term" value="F:metallopeptidase activity"/>
    <property type="evidence" value="ECO:0007669"/>
    <property type="project" value="UniProtKB-KW"/>
</dbReference>
<dbReference type="InterPro" id="IPR002725">
    <property type="entry name" value="YgjP-like_metallopeptidase"/>
</dbReference>